<organism evidence="1 2">
    <name type="scientific">Didymella exigua CBS 183.55</name>
    <dbReference type="NCBI Taxonomy" id="1150837"/>
    <lineage>
        <taxon>Eukaryota</taxon>
        <taxon>Fungi</taxon>
        <taxon>Dikarya</taxon>
        <taxon>Ascomycota</taxon>
        <taxon>Pezizomycotina</taxon>
        <taxon>Dothideomycetes</taxon>
        <taxon>Pleosporomycetidae</taxon>
        <taxon>Pleosporales</taxon>
        <taxon>Pleosporineae</taxon>
        <taxon>Didymellaceae</taxon>
        <taxon>Didymella</taxon>
    </lineage>
</organism>
<evidence type="ECO:0000313" key="2">
    <source>
        <dbReference type="Proteomes" id="UP000800082"/>
    </source>
</evidence>
<dbReference type="EMBL" id="ML978991">
    <property type="protein sequence ID" value="KAF1924670.1"/>
    <property type="molecule type" value="Genomic_DNA"/>
</dbReference>
<evidence type="ECO:0000313" key="1">
    <source>
        <dbReference type="EMBL" id="KAF1924670.1"/>
    </source>
</evidence>
<dbReference type="Proteomes" id="UP000800082">
    <property type="component" value="Unassembled WGS sequence"/>
</dbReference>
<name>A0A6A5RBL5_9PLEO</name>
<dbReference type="RefSeq" id="XP_033444922.1">
    <property type="nucleotide sequence ID" value="XM_033588828.1"/>
</dbReference>
<gene>
    <name evidence="1" type="ORF">M421DRAFT_273979</name>
</gene>
<dbReference type="GeneID" id="54346475"/>
<proteinExistence type="predicted"/>
<reference evidence="1" key="1">
    <citation type="journal article" date="2020" name="Stud. Mycol.">
        <title>101 Dothideomycetes genomes: a test case for predicting lifestyles and emergence of pathogens.</title>
        <authorList>
            <person name="Haridas S."/>
            <person name="Albert R."/>
            <person name="Binder M."/>
            <person name="Bloem J."/>
            <person name="Labutti K."/>
            <person name="Salamov A."/>
            <person name="Andreopoulos B."/>
            <person name="Baker S."/>
            <person name="Barry K."/>
            <person name="Bills G."/>
            <person name="Bluhm B."/>
            <person name="Cannon C."/>
            <person name="Castanera R."/>
            <person name="Culley D."/>
            <person name="Daum C."/>
            <person name="Ezra D."/>
            <person name="Gonzalez J."/>
            <person name="Henrissat B."/>
            <person name="Kuo A."/>
            <person name="Liang C."/>
            <person name="Lipzen A."/>
            <person name="Lutzoni F."/>
            <person name="Magnuson J."/>
            <person name="Mondo S."/>
            <person name="Nolan M."/>
            <person name="Ohm R."/>
            <person name="Pangilinan J."/>
            <person name="Park H.-J."/>
            <person name="Ramirez L."/>
            <person name="Alfaro M."/>
            <person name="Sun H."/>
            <person name="Tritt A."/>
            <person name="Yoshinaga Y."/>
            <person name="Zwiers L.-H."/>
            <person name="Turgeon B."/>
            <person name="Goodwin S."/>
            <person name="Spatafora J."/>
            <person name="Crous P."/>
            <person name="Grigoriev I."/>
        </authorList>
    </citation>
    <scope>NUCLEOTIDE SEQUENCE</scope>
    <source>
        <strain evidence="1">CBS 183.55</strain>
    </source>
</reference>
<dbReference type="AlphaFoldDB" id="A0A6A5RBL5"/>
<accession>A0A6A5RBL5</accession>
<sequence>MSLVWLSFEHVIRNNSDCNCAAPVVCSHPSGRMRKIISRNLPVGRAMQLDSSWVDAHQLDKRVRNRRLRPLHLRVGINTDLKSTVQHVQFESMTPSLPKSTWSWGGKAPEDLGILWALHSCWRLTHSPRSRLDNVLEDETSGQDEVSRRC</sequence>
<keyword evidence="2" id="KW-1185">Reference proteome</keyword>
<protein>
    <submittedName>
        <fullName evidence="1">Uncharacterized protein</fullName>
    </submittedName>
</protein>